<comment type="cofactor">
    <cofactor evidence="6">
        <name>a divalent metal cation</name>
        <dbReference type="ChEBI" id="CHEBI:60240"/>
    </cofactor>
</comment>
<dbReference type="GO" id="GO:0005524">
    <property type="term" value="F:ATP binding"/>
    <property type="evidence" value="ECO:0007669"/>
    <property type="project" value="UniProtKB-KW"/>
</dbReference>
<feature type="binding site" evidence="6">
    <location>
        <begin position="135"/>
        <end position="136"/>
    </location>
    <ligand>
        <name>NAD(+)</name>
        <dbReference type="ChEBI" id="CHEBI:57540"/>
    </ligand>
</feature>
<comment type="caution">
    <text evidence="7">The sequence shown here is derived from an EMBL/GenBank/DDBJ whole genome shotgun (WGS) entry which is preliminary data.</text>
</comment>
<keyword evidence="6" id="KW-0067">ATP-binding</keyword>
<keyword evidence="1 6" id="KW-0808">Transferase</keyword>
<dbReference type="SUPFAM" id="SSF111331">
    <property type="entry name" value="NAD kinase/diacylglycerol kinase-like"/>
    <property type="match status" value="1"/>
</dbReference>
<dbReference type="PANTHER" id="PTHR20275">
    <property type="entry name" value="NAD KINASE"/>
    <property type="match status" value="1"/>
</dbReference>
<reference evidence="7" key="1">
    <citation type="submission" date="2020-10" db="EMBL/GenBank/DDBJ databases">
        <authorList>
            <person name="Gilroy R."/>
        </authorList>
    </citation>
    <scope>NUCLEOTIDE SEQUENCE</scope>
    <source>
        <strain evidence="7">517</strain>
    </source>
</reference>
<feature type="binding site" evidence="6">
    <location>
        <position position="71"/>
    </location>
    <ligand>
        <name>NAD(+)</name>
        <dbReference type="ChEBI" id="CHEBI:57540"/>
    </ligand>
</feature>
<keyword evidence="6" id="KW-0547">Nucleotide-binding</keyword>
<accession>A0A940DHI5</accession>
<dbReference type="InterPro" id="IPR016064">
    <property type="entry name" value="NAD/diacylglycerol_kinase_sf"/>
</dbReference>
<gene>
    <name evidence="6" type="primary">nadK</name>
    <name evidence="7" type="ORF">IAB16_04550</name>
</gene>
<dbReference type="Gene3D" id="2.60.200.30">
    <property type="entry name" value="Probable inorganic polyphosphate/atp-NAD kinase, domain 2"/>
    <property type="match status" value="1"/>
</dbReference>
<comment type="catalytic activity">
    <reaction evidence="5 6">
        <text>NAD(+) + ATP = ADP + NADP(+) + H(+)</text>
        <dbReference type="Rhea" id="RHEA:18629"/>
        <dbReference type="ChEBI" id="CHEBI:15378"/>
        <dbReference type="ChEBI" id="CHEBI:30616"/>
        <dbReference type="ChEBI" id="CHEBI:57540"/>
        <dbReference type="ChEBI" id="CHEBI:58349"/>
        <dbReference type="ChEBI" id="CHEBI:456216"/>
        <dbReference type="EC" id="2.7.1.23"/>
    </reaction>
</comment>
<dbReference type="Pfam" id="PF01513">
    <property type="entry name" value="NAD_kinase"/>
    <property type="match status" value="1"/>
</dbReference>
<protein>
    <recommendedName>
        <fullName evidence="6">NAD kinase</fullName>
        <ecNumber evidence="6">2.7.1.23</ecNumber>
    </recommendedName>
    <alternativeName>
        <fullName evidence="6">ATP-dependent NAD kinase</fullName>
    </alternativeName>
</protein>
<evidence type="ECO:0000256" key="2">
    <source>
        <dbReference type="ARBA" id="ARBA00022777"/>
    </source>
</evidence>
<comment type="subcellular location">
    <subcellularLocation>
        <location evidence="6">Cytoplasm</location>
    </subcellularLocation>
</comment>
<dbReference type="AlphaFoldDB" id="A0A940DHI5"/>
<comment type="similarity">
    <text evidence="6">Belongs to the NAD kinase family.</text>
</comment>
<keyword evidence="4 6" id="KW-0520">NAD</keyword>
<evidence type="ECO:0000256" key="3">
    <source>
        <dbReference type="ARBA" id="ARBA00022857"/>
    </source>
</evidence>
<dbReference type="Pfam" id="PF20143">
    <property type="entry name" value="NAD_kinase_C"/>
    <property type="match status" value="1"/>
</dbReference>
<dbReference type="GO" id="GO:0051287">
    <property type="term" value="F:NAD binding"/>
    <property type="evidence" value="ECO:0007669"/>
    <property type="project" value="UniProtKB-ARBA"/>
</dbReference>
<dbReference type="PANTHER" id="PTHR20275:SF0">
    <property type="entry name" value="NAD KINASE"/>
    <property type="match status" value="1"/>
</dbReference>
<keyword evidence="6" id="KW-0963">Cytoplasm</keyword>
<evidence type="ECO:0000256" key="6">
    <source>
        <dbReference type="HAMAP-Rule" id="MF_00361"/>
    </source>
</evidence>
<feature type="binding site" evidence="6">
    <location>
        <position position="165"/>
    </location>
    <ligand>
        <name>NAD(+)</name>
        <dbReference type="ChEBI" id="CHEBI:57540"/>
    </ligand>
</feature>
<feature type="binding site" evidence="6">
    <location>
        <position position="146"/>
    </location>
    <ligand>
        <name>NAD(+)</name>
        <dbReference type="ChEBI" id="CHEBI:57540"/>
    </ligand>
</feature>
<dbReference type="GO" id="GO:0003951">
    <property type="term" value="F:NAD+ kinase activity"/>
    <property type="evidence" value="ECO:0007669"/>
    <property type="project" value="UniProtKB-UniRule"/>
</dbReference>
<dbReference type="Gene3D" id="3.40.50.10330">
    <property type="entry name" value="Probable inorganic polyphosphate/atp-NAD kinase, domain 1"/>
    <property type="match status" value="1"/>
</dbReference>
<evidence type="ECO:0000256" key="4">
    <source>
        <dbReference type="ARBA" id="ARBA00023027"/>
    </source>
</evidence>
<dbReference type="InterPro" id="IPR017438">
    <property type="entry name" value="ATP-NAD_kinase_N"/>
</dbReference>
<dbReference type="InterPro" id="IPR002504">
    <property type="entry name" value="NADK"/>
</dbReference>
<feature type="binding site" evidence="6">
    <location>
        <begin position="176"/>
        <end position="181"/>
    </location>
    <ligand>
        <name>NAD(+)</name>
        <dbReference type="ChEBI" id="CHEBI:57540"/>
    </ligand>
</feature>
<dbReference type="Proteomes" id="UP000727857">
    <property type="component" value="Unassembled WGS sequence"/>
</dbReference>
<dbReference type="GO" id="GO:0019674">
    <property type="term" value="P:NAD+ metabolic process"/>
    <property type="evidence" value="ECO:0007669"/>
    <property type="project" value="InterPro"/>
</dbReference>
<feature type="binding site" evidence="6">
    <location>
        <begin position="66"/>
        <end position="67"/>
    </location>
    <ligand>
        <name>NAD(+)</name>
        <dbReference type="ChEBI" id="CHEBI:57540"/>
    </ligand>
</feature>
<evidence type="ECO:0000256" key="5">
    <source>
        <dbReference type="ARBA" id="ARBA00047925"/>
    </source>
</evidence>
<name>A0A940DHI5_9FIRM</name>
<keyword evidence="3 6" id="KW-0521">NADP</keyword>
<dbReference type="EMBL" id="JADINF010000113">
    <property type="protein sequence ID" value="MBO8424267.1"/>
    <property type="molecule type" value="Genomic_DNA"/>
</dbReference>
<sequence length="282" mass="31237">MKIGIYANLFRDLNGNATRALYKALGDKGVEVLLSDELRCLGLDARYYSRIALARESDVVVVFGGDGTILRIARECARYDAMIFAVNLGHRGFLAESDAANMAVNVEELLHGNYVADSRAFLEVRAKCSKFYALNEVVLARGTRTKVMKSEVRLNGALVDRYTSDGIIISTPTGSTAYNLSAGGPIIAPDVDALVITPISAHSLHSRPIVVNNKNEIWVEVQHAEPHAHLNIDGEDVLNLADGDTITVTKSDLSVRFMRLTTYNYYEKLLEKMRYWSSFDNE</sequence>
<dbReference type="HAMAP" id="MF_00361">
    <property type="entry name" value="NAD_kinase"/>
    <property type="match status" value="1"/>
</dbReference>
<reference evidence="7" key="2">
    <citation type="journal article" date="2021" name="PeerJ">
        <title>Extensive microbial diversity within the chicken gut microbiome revealed by metagenomics and culture.</title>
        <authorList>
            <person name="Gilroy R."/>
            <person name="Ravi A."/>
            <person name="Getino M."/>
            <person name="Pursley I."/>
            <person name="Horton D.L."/>
            <person name="Alikhan N.F."/>
            <person name="Baker D."/>
            <person name="Gharbi K."/>
            <person name="Hall N."/>
            <person name="Watson M."/>
            <person name="Adriaenssens E.M."/>
            <person name="Foster-Nyarko E."/>
            <person name="Jarju S."/>
            <person name="Secka A."/>
            <person name="Antonio M."/>
            <person name="Oren A."/>
            <person name="Chaudhuri R.R."/>
            <person name="La Ragione R."/>
            <person name="Hildebrand F."/>
            <person name="Pallen M.J."/>
        </authorList>
    </citation>
    <scope>NUCLEOTIDE SEQUENCE</scope>
    <source>
        <strain evidence="7">517</strain>
    </source>
</reference>
<dbReference type="InterPro" id="IPR017437">
    <property type="entry name" value="ATP-NAD_kinase_PpnK-typ_C"/>
</dbReference>
<comment type="caution">
    <text evidence="6">Lacks conserved residue(s) required for the propagation of feature annotation.</text>
</comment>
<evidence type="ECO:0000256" key="1">
    <source>
        <dbReference type="ARBA" id="ARBA00022679"/>
    </source>
</evidence>
<feature type="active site" description="Proton acceptor" evidence="6">
    <location>
        <position position="66"/>
    </location>
</feature>
<keyword evidence="2 6" id="KW-0418">Kinase</keyword>
<dbReference type="GO" id="GO:0006741">
    <property type="term" value="P:NADP+ biosynthetic process"/>
    <property type="evidence" value="ECO:0007669"/>
    <property type="project" value="UniProtKB-UniRule"/>
</dbReference>
<evidence type="ECO:0000313" key="7">
    <source>
        <dbReference type="EMBL" id="MBO8424267.1"/>
    </source>
</evidence>
<evidence type="ECO:0000313" key="8">
    <source>
        <dbReference type="Proteomes" id="UP000727857"/>
    </source>
</evidence>
<dbReference type="EC" id="2.7.1.23" evidence="6"/>
<dbReference type="GO" id="GO:0046872">
    <property type="term" value="F:metal ion binding"/>
    <property type="evidence" value="ECO:0007669"/>
    <property type="project" value="UniProtKB-UniRule"/>
</dbReference>
<proteinExistence type="inferred from homology"/>
<organism evidence="7 8">
    <name type="scientific">Candidatus Stercoripulliclostridium pullicola</name>
    <dbReference type="NCBI Taxonomy" id="2840953"/>
    <lineage>
        <taxon>Bacteria</taxon>
        <taxon>Bacillati</taxon>
        <taxon>Bacillota</taxon>
        <taxon>Clostridia</taxon>
        <taxon>Eubacteriales</taxon>
        <taxon>Candidatus Stercoripulliclostridium</taxon>
    </lineage>
</organism>
<comment type="function">
    <text evidence="6">Involved in the regulation of the intracellular balance of NAD and NADP, and is a key enzyme in the biosynthesis of NADP. Catalyzes specifically the phosphorylation on 2'-hydroxyl of the adenosine moiety of NAD to yield NADP.</text>
</comment>
<dbReference type="GO" id="GO:0005737">
    <property type="term" value="C:cytoplasm"/>
    <property type="evidence" value="ECO:0007669"/>
    <property type="project" value="UniProtKB-SubCell"/>
</dbReference>